<accession>A0A0F9E3P3</accession>
<organism evidence="1">
    <name type="scientific">marine sediment metagenome</name>
    <dbReference type="NCBI Taxonomy" id="412755"/>
    <lineage>
        <taxon>unclassified sequences</taxon>
        <taxon>metagenomes</taxon>
        <taxon>ecological metagenomes</taxon>
    </lineage>
</organism>
<comment type="caution">
    <text evidence="1">The sequence shown here is derived from an EMBL/GenBank/DDBJ whole genome shotgun (WGS) entry which is preliminary data.</text>
</comment>
<sequence>MIVVKDKTPGRVIEFDEQIVLVISAAEFEAIKACLEIGQQCDEPDLASTISGLLRDIGREA</sequence>
<name>A0A0F9E3P3_9ZZZZ</name>
<evidence type="ECO:0000313" key="1">
    <source>
        <dbReference type="EMBL" id="KKL18688.1"/>
    </source>
</evidence>
<protein>
    <submittedName>
        <fullName evidence="1">Uncharacterized protein</fullName>
    </submittedName>
</protein>
<proteinExistence type="predicted"/>
<dbReference type="AlphaFoldDB" id="A0A0F9E3P3"/>
<reference evidence="1" key="1">
    <citation type="journal article" date="2015" name="Nature">
        <title>Complex archaea that bridge the gap between prokaryotes and eukaryotes.</title>
        <authorList>
            <person name="Spang A."/>
            <person name="Saw J.H."/>
            <person name="Jorgensen S.L."/>
            <person name="Zaremba-Niedzwiedzka K."/>
            <person name="Martijn J."/>
            <person name="Lind A.E."/>
            <person name="van Eijk R."/>
            <person name="Schleper C."/>
            <person name="Guy L."/>
            <person name="Ettema T.J."/>
        </authorList>
    </citation>
    <scope>NUCLEOTIDE SEQUENCE</scope>
</reference>
<gene>
    <name evidence="1" type="ORF">LCGC14_2472990</name>
</gene>
<dbReference type="EMBL" id="LAZR01038774">
    <property type="protein sequence ID" value="KKL18688.1"/>
    <property type="molecule type" value="Genomic_DNA"/>
</dbReference>